<proteinExistence type="predicted"/>
<evidence type="ECO:0000313" key="2">
    <source>
        <dbReference type="EMBL" id="CCD19949.1"/>
    </source>
</evidence>
<feature type="region of interest" description="Disordered" evidence="1">
    <location>
        <begin position="1"/>
        <end position="182"/>
    </location>
</feature>
<feature type="compositionally biased region" description="Basic residues" evidence="1">
    <location>
        <begin position="52"/>
        <end position="81"/>
    </location>
</feature>
<evidence type="ECO:0000256" key="1">
    <source>
        <dbReference type="SAM" id="MobiDB-lite"/>
    </source>
</evidence>
<name>F9WQW7_TRYVY</name>
<dbReference type="Proteomes" id="UP000009027">
    <property type="component" value="Unassembled WGS sequence"/>
</dbReference>
<protein>
    <submittedName>
        <fullName evidence="2">Uncharacterized protein</fullName>
    </submittedName>
</protein>
<keyword evidence="3" id="KW-1185">Reference proteome</keyword>
<feature type="compositionally biased region" description="Polar residues" evidence="1">
    <location>
        <begin position="86"/>
        <end position="119"/>
    </location>
</feature>
<organism evidence="2 3">
    <name type="scientific">Trypanosoma vivax (strain Y486)</name>
    <dbReference type="NCBI Taxonomy" id="1055687"/>
    <lineage>
        <taxon>Eukaryota</taxon>
        <taxon>Discoba</taxon>
        <taxon>Euglenozoa</taxon>
        <taxon>Kinetoplastea</taxon>
        <taxon>Metakinetoplastina</taxon>
        <taxon>Trypanosomatida</taxon>
        <taxon>Trypanosomatidae</taxon>
        <taxon>Trypanosoma</taxon>
        <taxon>Duttonella</taxon>
    </lineage>
</organism>
<accession>F9WQW7</accession>
<reference evidence="2 3" key="1">
    <citation type="journal article" date="2012" name="Proc. Natl. Acad. Sci. U.S.A.">
        <title>Antigenic diversity is generated by distinct evolutionary mechanisms in African trypanosome species.</title>
        <authorList>
            <person name="Jackson A.P."/>
            <person name="Berry A."/>
            <person name="Aslett M."/>
            <person name="Allison H.C."/>
            <person name="Burton P."/>
            <person name="Vavrova-Anderson J."/>
            <person name="Brown R."/>
            <person name="Browne H."/>
            <person name="Corton N."/>
            <person name="Hauser H."/>
            <person name="Gamble J."/>
            <person name="Gilderthorp R."/>
            <person name="Marcello L."/>
            <person name="McQuillan J."/>
            <person name="Otto T.D."/>
            <person name="Quail M.A."/>
            <person name="Sanders M.J."/>
            <person name="van Tonder A."/>
            <person name="Ginger M.L."/>
            <person name="Field M.C."/>
            <person name="Barry J.D."/>
            <person name="Hertz-Fowler C."/>
            <person name="Berriman M."/>
        </authorList>
    </citation>
    <scope>NUCLEOTIDE SEQUENCE</scope>
    <source>
        <strain evidence="2 3">Y486</strain>
    </source>
</reference>
<dbReference type="VEuPathDB" id="TriTrypDB:TvY486_0027010"/>
<feature type="compositionally biased region" description="Basic and acidic residues" evidence="1">
    <location>
        <begin position="9"/>
        <end position="25"/>
    </location>
</feature>
<dbReference type="AlphaFoldDB" id="F9WQW7"/>
<evidence type="ECO:0000313" key="3">
    <source>
        <dbReference type="Proteomes" id="UP000009027"/>
    </source>
</evidence>
<sequence>MRTKKEHQGRHTHETQNRHGGRTTETRQSGARRAKQFQTPRREHLHGTTARASKHTSRHNNSARKTRTLKGTHRAHNTPSRHRTEMIQQEHNTAAHIQQGSQNTAQRVQHPPTAQTRNAPSPHPTPKAHAQETAHSTGKQEKHRHKKRNTNDKQKNMQARDAPRQTRHAVKTPAATTQTKRK</sequence>
<gene>
    <name evidence="2" type="ORF">TvY486_0027010</name>
</gene>
<dbReference type="EMBL" id="CAEX01004535">
    <property type="protein sequence ID" value="CCD19949.1"/>
    <property type="molecule type" value="Genomic_DNA"/>
</dbReference>